<feature type="transmembrane region" description="Helical" evidence="8">
    <location>
        <begin position="12"/>
        <end position="35"/>
    </location>
</feature>
<dbReference type="Pfam" id="PF00672">
    <property type="entry name" value="HAMP"/>
    <property type="match status" value="1"/>
</dbReference>
<feature type="region of interest" description="Disordered" evidence="7">
    <location>
        <begin position="526"/>
        <end position="546"/>
    </location>
</feature>
<keyword evidence="2" id="KW-1003">Cell membrane</keyword>
<keyword evidence="12" id="KW-1185">Reference proteome</keyword>
<comment type="similarity">
    <text evidence="5">Belongs to the methyl-accepting chemotaxis (MCP) protein family.</text>
</comment>
<dbReference type="CDD" id="cd11386">
    <property type="entry name" value="MCP_signal"/>
    <property type="match status" value="1"/>
</dbReference>
<keyword evidence="8" id="KW-0812">Transmembrane</keyword>
<dbReference type="Pfam" id="PF00015">
    <property type="entry name" value="MCPsignal"/>
    <property type="match status" value="1"/>
</dbReference>
<dbReference type="Proteomes" id="UP001597561">
    <property type="component" value="Unassembled WGS sequence"/>
</dbReference>
<keyword evidence="8" id="KW-1133">Transmembrane helix</keyword>
<sequence>MGVFRNLSVGMKYFTAVLASIIMFIVTAVVLLFVFQGIQEDVDAMDRRGDRAVTVNNLAAIFRGMDIRIADYVSEGQDVYVDEYNEMSGRFDTAVTELIDGMTDSGQIEVMNRIQQAKSDMDDAFVNNVIPNYSEEGNAALDAARDETQQLRSTTVDEILALTDLIQEDSNLATDAAKASAAAGIITMFAAVGISILISVMITLLVNRVVRRNINKVVALADEVAGGNLTVEDMDYNSKDEIGQLSTSFNTMKGNLRELLTQVSAVSDTVNSQSDVLSQYADEVQEGSHQIASTMQELSSGSEEQAHASSDLSEKMNDFTAVMSSVEAKQNQVKSDSASMRSVTNEGSKAMTESVDTMSAIDEKVKGSLEMVKGLDEQTNDIAKLTDVIQEIADQTNLLALNAAIEAARAGEHGKGFAVVADEVRKLAEGVTKSVSDITNIVSGIQQEAKKVVSYLEDGYSMVEDGTSKISHTGTLFGELKATISNVTEQVESISSSINEVIQSTQVMNSSIESIASVSEESAAGIEEVSATSQQSSASMEEVNRSARSLKEEAVQLNTLLKQFKLS</sequence>
<accession>A0ABW5ZF76</accession>
<evidence type="ECO:0000256" key="1">
    <source>
        <dbReference type="ARBA" id="ARBA00004236"/>
    </source>
</evidence>
<dbReference type="PANTHER" id="PTHR32089">
    <property type="entry name" value="METHYL-ACCEPTING CHEMOTAXIS PROTEIN MCPB"/>
    <property type="match status" value="1"/>
</dbReference>
<dbReference type="EMBL" id="JBHUPG010000012">
    <property type="protein sequence ID" value="MFD2911624.1"/>
    <property type="molecule type" value="Genomic_DNA"/>
</dbReference>
<dbReference type="PROSITE" id="PS50111">
    <property type="entry name" value="CHEMOTAXIS_TRANSDUC_2"/>
    <property type="match status" value="1"/>
</dbReference>
<dbReference type="InterPro" id="IPR003660">
    <property type="entry name" value="HAMP_dom"/>
</dbReference>
<gene>
    <name evidence="11" type="ORF">ACFS5P_07030</name>
</gene>
<dbReference type="SUPFAM" id="SSF58104">
    <property type="entry name" value="Methyl-accepting chemotaxis protein (MCP) signaling domain"/>
    <property type="match status" value="1"/>
</dbReference>
<dbReference type="Gene3D" id="1.10.287.950">
    <property type="entry name" value="Methyl-accepting chemotaxis protein"/>
    <property type="match status" value="1"/>
</dbReference>
<evidence type="ECO:0000259" key="10">
    <source>
        <dbReference type="PROSITE" id="PS50885"/>
    </source>
</evidence>
<dbReference type="CDD" id="cd06225">
    <property type="entry name" value="HAMP"/>
    <property type="match status" value="1"/>
</dbReference>
<dbReference type="RefSeq" id="WP_204729391.1">
    <property type="nucleotide sequence ID" value="NZ_JAFBDK010000008.1"/>
</dbReference>
<protein>
    <submittedName>
        <fullName evidence="11">Methyl-accepting chemotaxis protein</fullName>
    </submittedName>
</protein>
<proteinExistence type="inferred from homology"/>
<dbReference type="InterPro" id="IPR004089">
    <property type="entry name" value="MCPsignal_dom"/>
</dbReference>
<evidence type="ECO:0000256" key="6">
    <source>
        <dbReference type="PROSITE-ProRule" id="PRU00284"/>
    </source>
</evidence>
<feature type="region of interest" description="Disordered" evidence="7">
    <location>
        <begin position="292"/>
        <end position="311"/>
    </location>
</feature>
<dbReference type="InterPro" id="IPR004090">
    <property type="entry name" value="Chemotax_Me-accpt_rcpt"/>
</dbReference>
<comment type="caution">
    <text evidence="11">The sequence shown here is derived from an EMBL/GenBank/DDBJ whole genome shotgun (WGS) entry which is preliminary data.</text>
</comment>
<feature type="transmembrane region" description="Helical" evidence="8">
    <location>
        <begin position="181"/>
        <end position="206"/>
    </location>
</feature>
<keyword evidence="4 6" id="KW-0807">Transducer</keyword>
<dbReference type="SMART" id="SM00283">
    <property type="entry name" value="MA"/>
    <property type="match status" value="1"/>
</dbReference>
<evidence type="ECO:0000259" key="9">
    <source>
        <dbReference type="PROSITE" id="PS50111"/>
    </source>
</evidence>
<name>A0ABW5ZF76_9BACL</name>
<evidence type="ECO:0000313" key="12">
    <source>
        <dbReference type="Proteomes" id="UP001597561"/>
    </source>
</evidence>
<reference evidence="12" key="1">
    <citation type="journal article" date="2019" name="Int. J. Syst. Evol. Microbiol.">
        <title>The Global Catalogue of Microorganisms (GCM) 10K type strain sequencing project: providing services to taxonomists for standard genome sequencing and annotation.</title>
        <authorList>
            <consortium name="The Broad Institute Genomics Platform"/>
            <consortium name="The Broad Institute Genome Sequencing Center for Infectious Disease"/>
            <person name="Wu L."/>
            <person name="Ma J."/>
        </authorList>
    </citation>
    <scope>NUCLEOTIDE SEQUENCE [LARGE SCALE GENOMIC DNA]</scope>
    <source>
        <strain evidence="12">KCTC 13528</strain>
    </source>
</reference>
<feature type="compositionally biased region" description="Polar residues" evidence="7">
    <location>
        <begin position="327"/>
        <end position="347"/>
    </location>
</feature>
<feature type="domain" description="Methyl-accepting transducer" evidence="9">
    <location>
        <begin position="280"/>
        <end position="530"/>
    </location>
</feature>
<evidence type="ECO:0000256" key="3">
    <source>
        <dbReference type="ARBA" id="ARBA00023136"/>
    </source>
</evidence>
<evidence type="ECO:0000256" key="5">
    <source>
        <dbReference type="ARBA" id="ARBA00029447"/>
    </source>
</evidence>
<feature type="region of interest" description="Disordered" evidence="7">
    <location>
        <begin position="327"/>
        <end position="353"/>
    </location>
</feature>
<dbReference type="PRINTS" id="PR00260">
    <property type="entry name" value="CHEMTRNSDUCR"/>
</dbReference>
<dbReference type="PROSITE" id="PS50885">
    <property type="entry name" value="HAMP"/>
    <property type="match status" value="1"/>
</dbReference>
<dbReference type="PANTHER" id="PTHR32089:SF114">
    <property type="entry name" value="METHYL-ACCEPTING CHEMOTAXIS PROTEIN MCPB"/>
    <property type="match status" value="1"/>
</dbReference>
<feature type="domain" description="HAMP" evidence="10">
    <location>
        <begin position="208"/>
        <end position="261"/>
    </location>
</feature>
<evidence type="ECO:0000256" key="7">
    <source>
        <dbReference type="SAM" id="MobiDB-lite"/>
    </source>
</evidence>
<dbReference type="SMART" id="SM00304">
    <property type="entry name" value="HAMP"/>
    <property type="match status" value="1"/>
</dbReference>
<evidence type="ECO:0000313" key="11">
    <source>
        <dbReference type="EMBL" id="MFD2911624.1"/>
    </source>
</evidence>
<evidence type="ECO:0000256" key="4">
    <source>
        <dbReference type="ARBA" id="ARBA00023224"/>
    </source>
</evidence>
<organism evidence="11 12">
    <name type="scientific">Jeotgalibacillus terrae</name>
    <dbReference type="NCBI Taxonomy" id="587735"/>
    <lineage>
        <taxon>Bacteria</taxon>
        <taxon>Bacillati</taxon>
        <taxon>Bacillota</taxon>
        <taxon>Bacilli</taxon>
        <taxon>Bacillales</taxon>
        <taxon>Caryophanaceae</taxon>
        <taxon>Jeotgalibacillus</taxon>
    </lineage>
</organism>
<evidence type="ECO:0000256" key="2">
    <source>
        <dbReference type="ARBA" id="ARBA00022475"/>
    </source>
</evidence>
<evidence type="ECO:0000256" key="8">
    <source>
        <dbReference type="SAM" id="Phobius"/>
    </source>
</evidence>
<keyword evidence="3 8" id="KW-0472">Membrane</keyword>
<comment type="subcellular location">
    <subcellularLocation>
        <location evidence="1">Cell membrane</location>
    </subcellularLocation>
</comment>